<dbReference type="InterPro" id="IPR005554">
    <property type="entry name" value="NOL6/Upt22"/>
</dbReference>
<evidence type="ECO:0000259" key="4">
    <source>
        <dbReference type="Pfam" id="PF17406"/>
    </source>
</evidence>
<dbReference type="Gene3D" id="1.10.1410.10">
    <property type="match status" value="1"/>
</dbReference>
<evidence type="ECO:0000256" key="1">
    <source>
        <dbReference type="RuleBase" id="RU364032"/>
    </source>
</evidence>
<evidence type="ECO:0000259" key="5">
    <source>
        <dbReference type="Pfam" id="PF17407"/>
    </source>
</evidence>
<accession>A0A7S4VAW7</accession>
<evidence type="ECO:0008006" key="7">
    <source>
        <dbReference type="Google" id="ProtNLM"/>
    </source>
</evidence>
<gene>
    <name evidence="6" type="ORF">DBRI00130_LOCUS4429</name>
</gene>
<evidence type="ECO:0000313" key="6">
    <source>
        <dbReference type="EMBL" id="CAE4586985.1"/>
    </source>
</evidence>
<organism evidence="6">
    <name type="scientific">Ditylum brightwellii</name>
    <dbReference type="NCBI Taxonomy" id="49249"/>
    <lineage>
        <taxon>Eukaryota</taxon>
        <taxon>Sar</taxon>
        <taxon>Stramenopiles</taxon>
        <taxon>Ochrophyta</taxon>
        <taxon>Bacillariophyta</taxon>
        <taxon>Mediophyceae</taxon>
        <taxon>Lithodesmiophycidae</taxon>
        <taxon>Lithodesmiales</taxon>
        <taxon>Lithodesmiaceae</taxon>
        <taxon>Ditylum</taxon>
    </lineage>
</organism>
<dbReference type="AlphaFoldDB" id="A0A7S4VAW7"/>
<feature type="domain" description="Nrap protein" evidence="2">
    <location>
        <begin position="205"/>
        <end position="397"/>
    </location>
</feature>
<dbReference type="GO" id="GO:0032040">
    <property type="term" value="C:small-subunit processome"/>
    <property type="evidence" value="ECO:0007669"/>
    <property type="project" value="TreeGrafter"/>
</dbReference>
<dbReference type="PANTHER" id="PTHR17972:SF0">
    <property type="entry name" value="NUCLEOLAR PROTEIN 6"/>
    <property type="match status" value="1"/>
</dbReference>
<dbReference type="InterPro" id="IPR035371">
    <property type="entry name" value="Nrap_D6"/>
</dbReference>
<name>A0A7S4VAW7_9STRA</name>
<protein>
    <recommendedName>
        <fullName evidence="7">Nucleolar protein 6</fullName>
    </recommendedName>
</protein>
<dbReference type="InterPro" id="IPR035370">
    <property type="entry name" value="Nrap_D5"/>
</dbReference>
<dbReference type="GO" id="GO:0006364">
    <property type="term" value="P:rRNA processing"/>
    <property type="evidence" value="ECO:0007669"/>
    <property type="project" value="TreeGrafter"/>
</dbReference>
<comment type="similarity">
    <text evidence="1">Belongs to the NRAP family.</text>
</comment>
<dbReference type="InterPro" id="IPR035368">
    <property type="entry name" value="Nrap_D3"/>
</dbReference>
<feature type="domain" description="Nrap protein" evidence="4">
    <location>
        <begin position="679"/>
        <end position="805"/>
    </location>
</feature>
<dbReference type="GO" id="GO:0006409">
    <property type="term" value="P:tRNA export from nucleus"/>
    <property type="evidence" value="ECO:0007669"/>
    <property type="project" value="TreeGrafter"/>
</dbReference>
<comment type="subcellular location">
    <subcellularLocation>
        <location evidence="1">Nucleus</location>
        <location evidence="1">Nucleolus</location>
    </subcellularLocation>
</comment>
<feature type="domain" description="Nrap protein" evidence="3">
    <location>
        <begin position="510"/>
        <end position="677"/>
    </location>
</feature>
<proteinExistence type="inferred from homology"/>
<dbReference type="PANTHER" id="PTHR17972">
    <property type="entry name" value="NUCLEOLAR RNA-ASSOCIATED PROTEIN"/>
    <property type="match status" value="1"/>
</dbReference>
<dbReference type="Pfam" id="PF17404">
    <property type="entry name" value="Nrap_D3"/>
    <property type="match status" value="1"/>
</dbReference>
<keyword evidence="1" id="KW-0694">RNA-binding</keyword>
<dbReference type="GO" id="GO:0034456">
    <property type="term" value="C:UTP-C complex"/>
    <property type="evidence" value="ECO:0007669"/>
    <property type="project" value="TreeGrafter"/>
</dbReference>
<dbReference type="InterPro" id="IPR035369">
    <property type="entry name" value="Nrap_D4"/>
</dbReference>
<dbReference type="EMBL" id="HBNS01005440">
    <property type="protein sequence ID" value="CAE4586985.1"/>
    <property type="molecule type" value="Transcribed_RNA"/>
</dbReference>
<dbReference type="GO" id="GO:0032545">
    <property type="term" value="C:CURI complex"/>
    <property type="evidence" value="ECO:0007669"/>
    <property type="project" value="TreeGrafter"/>
</dbReference>
<dbReference type="GO" id="GO:0003723">
    <property type="term" value="F:RNA binding"/>
    <property type="evidence" value="ECO:0007669"/>
    <property type="project" value="UniProtKB-KW"/>
</dbReference>
<dbReference type="Pfam" id="PF17407">
    <property type="entry name" value="Nrap_D6"/>
    <property type="match status" value="1"/>
</dbReference>
<keyword evidence="1" id="KW-0539">Nucleus</keyword>
<evidence type="ECO:0000259" key="3">
    <source>
        <dbReference type="Pfam" id="PF17405"/>
    </source>
</evidence>
<feature type="domain" description="Nrap protein" evidence="5">
    <location>
        <begin position="932"/>
        <end position="1052"/>
    </location>
</feature>
<dbReference type="Pfam" id="PF17406">
    <property type="entry name" value="Nrap_D5"/>
    <property type="match status" value="1"/>
</dbReference>
<dbReference type="Gene3D" id="3.30.70.3030">
    <property type="match status" value="1"/>
</dbReference>
<sequence length="1075" mass="119160">MDLTLLVLYLYQTKKIGKRMDCVQAFVIVLKFIVDTDWFGDAHISHSKDAAAAGGVGKDTIRHSKSEAYSSSSSEDDHYKLKKDVLIMPSSLTDQSSHRRFCHQAQLYESNYKENATKENETDNAPKTLIECYKQYTPSTTPIFLDPTMSYNYFGRLSKSFMKELVQEAKKGLHCCVGDHDKGNESGGGPNSPFHQLFLQHGRFWRRYDAYVKVSLKDIAFPSRSNSAIWGKDTHDYGLYESLSRGMIHVLTRALGDRVHSIRMLTTGNGETDAANYNSNGDDSDRVHLLDSDQRITIPIRGGDVSNDEDDHNIATMTSSPVRLTSSLDNNNNDIIIIGLKIDPESCHRIVDRGPPADDALISESFLSLWGKDKAQLRRFKDGAIVHAVLWNDTNTSVGVEGADVVKLDGDEKLGGVVERIVRHIVNLHFTGGSDRQSSPTQFELGDILSLVESVSIPKESAPSSSVFTDSTKLHRNIMDAFTSLSNFLRQKSSSARNENGEEVRTNPLGLPLSIDNVEPLSPCLRYCEIFPPVPHPLLLGGGNVGRQDKISGVIASNPILIQIRFGLSSKWPVNDVEAMGAAKCAMLVQLANGIQKMKQKGGGGVDFSGPINVTSSYMDLGYKGYSWRILVRADQELKTLASLRNPSKQDVALYKTLSKRHVKSVKHHSTIHAVHTRHPSAGYAVRLAKRWLASHMISSDVLPSEAVELIIASLYSDGHGNEDNTKLSSSSPLGVPATPIAGFLRFLHLLSTYDFAREPLVVDPHGHIDASERSRIQTQFESTRGQDFDKGPAMYLISPNDRDNHDGDINDDNGEVTVGMNTGGLIAGRGRPSQMASVWAPTYTQIHPERVILSRAAALARQSYRHLMSCLSVGGDWKAVFRESTSSLRSYSALLRVDKSLILDPNCSCAGGDLSINQNKGKGGIEVPESPFTRGMRQRYLGPKSLRRKVYKNLSTSDEVLYDWQPVEHLVACLRQKFGSYAVFFYNNLAPDVIAMLWRPSTFVTQPFSAMNSNYKRPVMDEWQSDSLVVTNPDDIMREIHHLSRNVVVDILVLDDKSDKSNKNSTSSLKRKAA</sequence>
<reference evidence="6" key="1">
    <citation type="submission" date="2021-01" db="EMBL/GenBank/DDBJ databases">
        <authorList>
            <person name="Corre E."/>
            <person name="Pelletier E."/>
            <person name="Niang G."/>
            <person name="Scheremetjew M."/>
            <person name="Finn R."/>
            <person name="Kale V."/>
            <person name="Holt S."/>
            <person name="Cochrane G."/>
            <person name="Meng A."/>
            <person name="Brown T."/>
            <person name="Cohen L."/>
        </authorList>
    </citation>
    <scope>NUCLEOTIDE SEQUENCE</scope>
    <source>
        <strain evidence="6">GSO104</strain>
    </source>
</reference>
<evidence type="ECO:0000259" key="2">
    <source>
        <dbReference type="Pfam" id="PF17404"/>
    </source>
</evidence>
<dbReference type="Pfam" id="PF17405">
    <property type="entry name" value="Nrap_D4"/>
    <property type="match status" value="1"/>
</dbReference>